<comment type="caution">
    <text evidence="2">The sequence shown here is derived from an EMBL/GenBank/DDBJ whole genome shotgun (WGS) entry which is preliminary data.</text>
</comment>
<protein>
    <submittedName>
        <fullName evidence="2">Uncharacterized protein</fullName>
    </submittedName>
</protein>
<keyword evidence="1" id="KW-0732">Signal</keyword>
<gene>
    <name evidence="2" type="ORF">SEMRO_149_G068540.1</name>
</gene>
<feature type="chain" id="PRO_5040170001" evidence="1">
    <location>
        <begin position="23"/>
        <end position="209"/>
    </location>
</feature>
<dbReference type="EMBL" id="CAICTM010000148">
    <property type="protein sequence ID" value="CAB9502885.1"/>
    <property type="molecule type" value="Genomic_DNA"/>
</dbReference>
<evidence type="ECO:0000313" key="3">
    <source>
        <dbReference type="Proteomes" id="UP001153069"/>
    </source>
</evidence>
<dbReference type="AlphaFoldDB" id="A0A9N8H854"/>
<name>A0A9N8H854_9STRA</name>
<keyword evidence="3" id="KW-1185">Reference proteome</keyword>
<proteinExistence type="predicted"/>
<reference evidence="2" key="1">
    <citation type="submission" date="2020-06" db="EMBL/GenBank/DDBJ databases">
        <authorList>
            <consortium name="Plant Systems Biology data submission"/>
        </authorList>
    </citation>
    <scope>NUCLEOTIDE SEQUENCE</scope>
    <source>
        <strain evidence="2">D6</strain>
    </source>
</reference>
<evidence type="ECO:0000313" key="2">
    <source>
        <dbReference type="EMBL" id="CAB9502885.1"/>
    </source>
</evidence>
<accession>A0A9N8H854</accession>
<evidence type="ECO:0000256" key="1">
    <source>
        <dbReference type="SAM" id="SignalP"/>
    </source>
</evidence>
<feature type="signal peptide" evidence="1">
    <location>
        <begin position="1"/>
        <end position="22"/>
    </location>
</feature>
<organism evidence="2 3">
    <name type="scientific">Seminavis robusta</name>
    <dbReference type="NCBI Taxonomy" id="568900"/>
    <lineage>
        <taxon>Eukaryota</taxon>
        <taxon>Sar</taxon>
        <taxon>Stramenopiles</taxon>
        <taxon>Ochrophyta</taxon>
        <taxon>Bacillariophyta</taxon>
        <taxon>Bacillariophyceae</taxon>
        <taxon>Bacillariophycidae</taxon>
        <taxon>Naviculales</taxon>
        <taxon>Naviculaceae</taxon>
        <taxon>Seminavis</taxon>
    </lineage>
</organism>
<dbReference type="Proteomes" id="UP001153069">
    <property type="component" value="Unassembled WGS sequence"/>
</dbReference>
<sequence length="209" mass="22819">MWLHIALIAAAFVCSRQLGADAFQLPAKGPKTSKVVLPVHVCGQEDVLATNSRRVFLATSSLVGLTGLVLPQPALADDDDINNDFIQALKARSDANRDKYNQEARTGTKLDNNQFSGQYKRPKYVSVRRVDGTFKMIPPEALEDLLAKGIVIEDYDTVTNKVGVVKPDYRKGKIVQFPNAEAEAKLDKLASRAPAQKVTVPPPSSSETE</sequence>